<evidence type="ECO:0000256" key="6">
    <source>
        <dbReference type="ARBA" id="ARBA00022723"/>
    </source>
</evidence>
<evidence type="ECO:0000256" key="2">
    <source>
        <dbReference type="ARBA" id="ARBA00004496"/>
    </source>
</evidence>
<evidence type="ECO:0000256" key="4">
    <source>
        <dbReference type="ARBA" id="ARBA00022490"/>
    </source>
</evidence>
<name>A0A182QS64_9DIPT</name>
<feature type="domain" description="HIT-type" evidence="13">
    <location>
        <begin position="9"/>
        <end position="42"/>
    </location>
</feature>
<dbReference type="InterPro" id="IPR048371">
    <property type="entry name" value="ZNHIT3_C"/>
</dbReference>
<dbReference type="Proteomes" id="UP000075886">
    <property type="component" value="Unassembled WGS sequence"/>
</dbReference>
<keyword evidence="6" id="KW-0479">Metal-binding</keyword>
<keyword evidence="8" id="KW-0862">Zinc</keyword>
<protein>
    <recommendedName>
        <fullName evidence="3">Zinc finger HIT domain-containing protein 3</fullName>
    </recommendedName>
</protein>
<evidence type="ECO:0000256" key="9">
    <source>
        <dbReference type="ARBA" id="ARBA00023242"/>
    </source>
</evidence>
<dbReference type="AlphaFoldDB" id="A0A182QS64"/>
<keyword evidence="9" id="KW-0539">Nucleus</keyword>
<evidence type="ECO:0000256" key="12">
    <source>
        <dbReference type="SAM" id="MobiDB-lite"/>
    </source>
</evidence>
<evidence type="ECO:0000259" key="13">
    <source>
        <dbReference type="PROSITE" id="PS51083"/>
    </source>
</evidence>
<evidence type="ECO:0000256" key="3">
    <source>
        <dbReference type="ARBA" id="ARBA00021568"/>
    </source>
</evidence>
<evidence type="ECO:0000313" key="15">
    <source>
        <dbReference type="Proteomes" id="UP000075886"/>
    </source>
</evidence>
<sequence>MTHKMSSVCEICNESERKYRCKTCSINYCSVPCFKKHQEQPCQPPQTSDAGGPEEAASQQNSIPKKPILFSTVDTVPAEMLEQLGQSEHLKNLLYNPHLRQLLTEVDNARDGMNAVKVAMMEPLFVEFADECMRIVEPQNNETEENMHELVFTNRQHRR</sequence>
<evidence type="ECO:0000256" key="5">
    <source>
        <dbReference type="ARBA" id="ARBA00022553"/>
    </source>
</evidence>
<dbReference type="Gene3D" id="3.30.60.190">
    <property type="match status" value="1"/>
</dbReference>
<dbReference type="PROSITE" id="PS51083">
    <property type="entry name" value="ZF_HIT"/>
    <property type="match status" value="1"/>
</dbReference>
<dbReference type="Pfam" id="PF21373">
    <property type="entry name" value="ZNHIT3_C"/>
    <property type="match status" value="1"/>
</dbReference>
<dbReference type="GO" id="GO:0070761">
    <property type="term" value="C:pre-snoRNP complex"/>
    <property type="evidence" value="ECO:0007669"/>
    <property type="project" value="TreeGrafter"/>
</dbReference>
<keyword evidence="5" id="KW-0597">Phosphoprotein</keyword>
<proteinExistence type="predicted"/>
<dbReference type="VEuPathDB" id="VectorBase:AFAF015788"/>
<dbReference type="InterPro" id="IPR007529">
    <property type="entry name" value="Znf_HIT"/>
</dbReference>
<keyword evidence="4" id="KW-0963">Cytoplasm</keyword>
<evidence type="ECO:0000313" key="14">
    <source>
        <dbReference type="EnsemblMetazoa" id="AFAF015788-PA"/>
    </source>
</evidence>
<dbReference type="GO" id="GO:0048254">
    <property type="term" value="P:snoRNA localization"/>
    <property type="evidence" value="ECO:0007669"/>
    <property type="project" value="TreeGrafter"/>
</dbReference>
<organism evidence="14 15">
    <name type="scientific">Anopheles farauti</name>
    <dbReference type="NCBI Taxonomy" id="69004"/>
    <lineage>
        <taxon>Eukaryota</taxon>
        <taxon>Metazoa</taxon>
        <taxon>Ecdysozoa</taxon>
        <taxon>Arthropoda</taxon>
        <taxon>Hexapoda</taxon>
        <taxon>Insecta</taxon>
        <taxon>Pterygota</taxon>
        <taxon>Neoptera</taxon>
        <taxon>Endopterygota</taxon>
        <taxon>Diptera</taxon>
        <taxon>Nematocera</taxon>
        <taxon>Culicoidea</taxon>
        <taxon>Culicidae</taxon>
        <taxon>Anophelinae</taxon>
        <taxon>Anopheles</taxon>
    </lineage>
</organism>
<evidence type="ECO:0000256" key="7">
    <source>
        <dbReference type="ARBA" id="ARBA00022771"/>
    </source>
</evidence>
<dbReference type="CDD" id="cd23024">
    <property type="entry name" value="zf-HIT_ZNHIT2-3"/>
    <property type="match status" value="1"/>
</dbReference>
<dbReference type="GO" id="GO:0008270">
    <property type="term" value="F:zinc ion binding"/>
    <property type="evidence" value="ECO:0007669"/>
    <property type="project" value="UniProtKB-UniRule"/>
</dbReference>
<evidence type="ECO:0000256" key="11">
    <source>
        <dbReference type="PROSITE-ProRule" id="PRU00453"/>
    </source>
</evidence>
<dbReference type="GO" id="GO:0005634">
    <property type="term" value="C:nucleus"/>
    <property type="evidence" value="ECO:0007669"/>
    <property type="project" value="UniProtKB-SubCell"/>
</dbReference>
<dbReference type="STRING" id="69004.A0A182QS64"/>
<keyword evidence="15" id="KW-1185">Reference proteome</keyword>
<evidence type="ECO:0000256" key="1">
    <source>
        <dbReference type="ARBA" id="ARBA00004123"/>
    </source>
</evidence>
<keyword evidence="7 11" id="KW-0863">Zinc-finger</keyword>
<evidence type="ECO:0000256" key="10">
    <source>
        <dbReference type="ARBA" id="ARBA00046946"/>
    </source>
</evidence>
<dbReference type="Pfam" id="PF04438">
    <property type="entry name" value="zf-HIT"/>
    <property type="match status" value="1"/>
</dbReference>
<dbReference type="InterPro" id="IPR051639">
    <property type="entry name" value="BCD1"/>
</dbReference>
<dbReference type="EnsemblMetazoa" id="AFAF015788-RA">
    <property type="protein sequence ID" value="AFAF015788-PA"/>
    <property type="gene ID" value="AFAF015788"/>
</dbReference>
<accession>A0A182QS64</accession>
<feature type="region of interest" description="Disordered" evidence="12">
    <location>
        <begin position="40"/>
        <end position="65"/>
    </location>
</feature>
<dbReference type="GO" id="GO:0000492">
    <property type="term" value="P:box C/D snoRNP assembly"/>
    <property type="evidence" value="ECO:0007669"/>
    <property type="project" value="TreeGrafter"/>
</dbReference>
<dbReference type="EMBL" id="AXCN02001092">
    <property type="status" value="NOT_ANNOTATED_CDS"/>
    <property type="molecule type" value="Genomic_DNA"/>
</dbReference>
<evidence type="ECO:0000256" key="8">
    <source>
        <dbReference type="ARBA" id="ARBA00022833"/>
    </source>
</evidence>
<dbReference type="PANTHER" id="PTHR13483:SF11">
    <property type="entry name" value="ZINC FINGER HIT DOMAIN-CONTAINING PROTEIN 3"/>
    <property type="match status" value="1"/>
</dbReference>
<reference evidence="14" key="2">
    <citation type="submission" date="2020-05" db="UniProtKB">
        <authorList>
            <consortium name="EnsemblMetazoa"/>
        </authorList>
    </citation>
    <scope>IDENTIFICATION</scope>
    <source>
        <strain evidence="14">FAR1</strain>
    </source>
</reference>
<dbReference type="SUPFAM" id="SSF144232">
    <property type="entry name" value="HIT/MYND zinc finger-like"/>
    <property type="match status" value="1"/>
</dbReference>
<dbReference type="GO" id="GO:0005737">
    <property type="term" value="C:cytoplasm"/>
    <property type="evidence" value="ECO:0007669"/>
    <property type="project" value="UniProtKB-SubCell"/>
</dbReference>
<comment type="subunit">
    <text evidence="10">Thyroid receptor interacting proteins (TRIPs) specifically interact with the ligand binding domain of the thyroid receptor (TR). Requires the presence of thyroid hormone for its interaction. Interacts with NUFIP1. Interacts (via HIT-type zinc finger) with the RUVBL1/RUVBL2 complex in the presence of ADP.</text>
</comment>
<dbReference type="GO" id="GO:0000463">
    <property type="term" value="P:maturation of LSU-rRNA from tricistronic rRNA transcript (SSU-rRNA, 5.8S rRNA, LSU-rRNA)"/>
    <property type="evidence" value="ECO:0007669"/>
    <property type="project" value="TreeGrafter"/>
</dbReference>
<dbReference type="PANTHER" id="PTHR13483">
    <property type="entry name" value="BOX C_D SNORNA PROTEIN 1-RELATED"/>
    <property type="match status" value="1"/>
</dbReference>
<comment type="subcellular location">
    <subcellularLocation>
        <location evidence="2">Cytoplasm</location>
    </subcellularLocation>
    <subcellularLocation>
        <location evidence="1">Nucleus</location>
    </subcellularLocation>
</comment>
<reference evidence="15" key="1">
    <citation type="submission" date="2014-01" db="EMBL/GenBank/DDBJ databases">
        <title>The Genome Sequence of Anopheles farauti FAR1 (V2).</title>
        <authorList>
            <consortium name="The Broad Institute Genomics Platform"/>
            <person name="Neafsey D.E."/>
            <person name="Besansky N."/>
            <person name="Howell P."/>
            <person name="Walton C."/>
            <person name="Young S.K."/>
            <person name="Zeng Q."/>
            <person name="Gargeya S."/>
            <person name="Fitzgerald M."/>
            <person name="Haas B."/>
            <person name="Abouelleil A."/>
            <person name="Allen A.W."/>
            <person name="Alvarado L."/>
            <person name="Arachchi H.M."/>
            <person name="Berlin A.M."/>
            <person name="Chapman S.B."/>
            <person name="Gainer-Dewar J."/>
            <person name="Goldberg J."/>
            <person name="Griggs A."/>
            <person name="Gujja S."/>
            <person name="Hansen M."/>
            <person name="Howarth C."/>
            <person name="Imamovic A."/>
            <person name="Ireland A."/>
            <person name="Larimer J."/>
            <person name="McCowan C."/>
            <person name="Murphy C."/>
            <person name="Pearson M."/>
            <person name="Poon T.W."/>
            <person name="Priest M."/>
            <person name="Roberts A."/>
            <person name="Saif S."/>
            <person name="Shea T."/>
            <person name="Sisk P."/>
            <person name="Sykes S."/>
            <person name="Wortman J."/>
            <person name="Nusbaum C."/>
            <person name="Birren B."/>
        </authorList>
    </citation>
    <scope>NUCLEOTIDE SEQUENCE [LARGE SCALE GENOMIC DNA]</scope>
    <source>
        <strain evidence="15">FAR1</strain>
    </source>
</reference>